<dbReference type="EMBL" id="CATQJA010002708">
    <property type="protein sequence ID" value="CAJ0586341.1"/>
    <property type="molecule type" value="Genomic_DNA"/>
</dbReference>
<sequence length="970" mass="106671">MSYRDRGSAGNKDDWSSRSSRDDRGGSSGYRSGGGGYGGGGYGGGGYGGSSGGGGYGGGGGYRGGRGGAGGGGGFRGGRGGGRGGAAAWGRPVTVAEPDIAALNEGEVTTNDFLIDLKNAIPTVYKYQVDCFCIVKDKNGDDKSIDMNVQPKNPVTANRRRAALNSVMRTYLSRLELSRQCVYDFASTLYTPSEALNGKTYTLTRDDVPEKHRGAFERGHFETLNFRFELTKALKLSPDARDDQQNTQEVATFLDVLTSAQLYRNQDFVLIKGVNFPRSSRGGLVTELPQGLTVRKGFEKTVKFCKDRQGKPAYALNLCVRTKPLYKSGDLVEFLCQRLNVRDPRQLRDELRRNPKAGDVARNIIVSTRHLSVQIDLVIFKLTDVDAENLAIDDMNKTVFQYYQDKYNMTLSYPNLPLVVHKKGKIFNYYPMELLEVRMEQSVPVGKLGNQQSQVVDLTRLKPNEHIADISLLFPLAALTQDNEYLRHFGVRVEDRPKEVVAIQLTRPALVFGSKTFHPDDDRSPNDMDWNGTFGQRYFKAAKVPPTVIVNYNRAARNEHDIRQAIGKLASSAAEHGLTKTEYLERARIVEWRSMGDRDIKEEVERLHRDGIGFILFIGAQKKTDAEGHDMVKYAEHVGGIPTQHLATQTIGIGGKPMGAQTVQNILLKMNQKLGGINYNIDVPKSIKSKTPSIYEDTMFIGINISNAGPQMLDNAGKPGAVGLAWTTTCPTALRGHWFYQAGRVSNLQCAVQYFAGALKNYREETGRAPNSIVVLRAGLPDTGADNVVDVEMAHLHDAMALAEMRMANVYYINVQAHTNVRLFRQNVAEHGRPIDNNVVSGTMVSEGLTDPSLIEAVLTPQRGQIGTSRVTRVTLVFKSADAPEWTSQKLGSIVNAMANAHGVSMCPTGLPEPLLSASNLARRGQEMIQHRNVSGGKQLDESTVSDDPYVSQLNEEFGGRIFKGQQHWA</sequence>
<evidence type="ECO:0000313" key="6">
    <source>
        <dbReference type="Proteomes" id="UP001177023"/>
    </source>
</evidence>
<dbReference type="AlphaFoldDB" id="A0AA36GBM3"/>
<dbReference type="InterPro" id="IPR012337">
    <property type="entry name" value="RNaseH-like_sf"/>
</dbReference>
<keyword evidence="6" id="KW-1185">Reference proteome</keyword>
<comment type="caution">
    <text evidence="5">The sequence shown here is derived from an EMBL/GenBank/DDBJ whole genome shotgun (WGS) entry which is preliminary data.</text>
</comment>
<feature type="region of interest" description="Disordered" evidence="2">
    <location>
        <begin position="1"/>
        <end position="35"/>
    </location>
</feature>
<dbReference type="Gene3D" id="2.170.260.10">
    <property type="entry name" value="paz domain"/>
    <property type="match status" value="1"/>
</dbReference>
<feature type="domain" description="Piwi" evidence="4">
    <location>
        <begin position="613"/>
        <end position="930"/>
    </location>
</feature>
<dbReference type="Pfam" id="PF02171">
    <property type="entry name" value="Piwi"/>
    <property type="match status" value="1"/>
</dbReference>
<dbReference type="Gene3D" id="3.40.50.2300">
    <property type="match status" value="1"/>
</dbReference>
<dbReference type="Gene3D" id="3.30.420.10">
    <property type="entry name" value="Ribonuclease H-like superfamily/Ribonuclease H"/>
    <property type="match status" value="1"/>
</dbReference>
<dbReference type="SUPFAM" id="SSF101690">
    <property type="entry name" value="PAZ domain"/>
    <property type="match status" value="1"/>
</dbReference>
<name>A0AA36GBM3_9BILA</name>
<dbReference type="SMART" id="SM00950">
    <property type="entry name" value="Piwi"/>
    <property type="match status" value="1"/>
</dbReference>
<feature type="compositionally biased region" description="Gly residues" evidence="2">
    <location>
        <begin position="26"/>
        <end position="35"/>
    </location>
</feature>
<gene>
    <name evidence="5" type="ORF">MSPICULIGERA_LOCUS24347</name>
</gene>
<accession>A0AA36GBM3</accession>
<dbReference type="InterPro" id="IPR003100">
    <property type="entry name" value="PAZ_dom"/>
</dbReference>
<evidence type="ECO:0000256" key="1">
    <source>
        <dbReference type="RuleBase" id="RU361178"/>
    </source>
</evidence>
<dbReference type="GO" id="GO:0003723">
    <property type="term" value="F:RNA binding"/>
    <property type="evidence" value="ECO:0007669"/>
    <property type="project" value="InterPro"/>
</dbReference>
<evidence type="ECO:0000259" key="3">
    <source>
        <dbReference type="PROSITE" id="PS50821"/>
    </source>
</evidence>
<dbReference type="InterPro" id="IPR036397">
    <property type="entry name" value="RNaseH_sf"/>
</dbReference>
<dbReference type="PROSITE" id="PS50821">
    <property type="entry name" value="PAZ"/>
    <property type="match status" value="1"/>
</dbReference>
<feature type="compositionally biased region" description="Basic and acidic residues" evidence="2">
    <location>
        <begin position="1"/>
        <end position="25"/>
    </location>
</feature>
<evidence type="ECO:0000313" key="5">
    <source>
        <dbReference type="EMBL" id="CAJ0586341.1"/>
    </source>
</evidence>
<reference evidence="5" key="1">
    <citation type="submission" date="2023-06" db="EMBL/GenBank/DDBJ databases">
        <authorList>
            <person name="Delattre M."/>
        </authorList>
    </citation>
    <scope>NUCLEOTIDE SEQUENCE</scope>
    <source>
        <strain evidence="5">AF72</strain>
    </source>
</reference>
<evidence type="ECO:0000259" key="4">
    <source>
        <dbReference type="PROSITE" id="PS50822"/>
    </source>
</evidence>
<dbReference type="Proteomes" id="UP001177023">
    <property type="component" value="Unassembled WGS sequence"/>
</dbReference>
<dbReference type="Pfam" id="PF02170">
    <property type="entry name" value="PAZ"/>
    <property type="match status" value="1"/>
</dbReference>
<dbReference type="SMART" id="SM00949">
    <property type="entry name" value="PAZ"/>
    <property type="match status" value="1"/>
</dbReference>
<dbReference type="PROSITE" id="PS50822">
    <property type="entry name" value="PIWI"/>
    <property type="match status" value="1"/>
</dbReference>
<dbReference type="SUPFAM" id="SSF53098">
    <property type="entry name" value="Ribonuclease H-like"/>
    <property type="match status" value="1"/>
</dbReference>
<feature type="domain" description="PAZ" evidence="3">
    <location>
        <begin position="330"/>
        <end position="439"/>
    </location>
</feature>
<organism evidence="5 6">
    <name type="scientific">Mesorhabditis spiculigera</name>
    <dbReference type="NCBI Taxonomy" id="96644"/>
    <lineage>
        <taxon>Eukaryota</taxon>
        <taxon>Metazoa</taxon>
        <taxon>Ecdysozoa</taxon>
        <taxon>Nematoda</taxon>
        <taxon>Chromadorea</taxon>
        <taxon>Rhabditida</taxon>
        <taxon>Rhabditina</taxon>
        <taxon>Rhabditomorpha</taxon>
        <taxon>Rhabditoidea</taxon>
        <taxon>Rhabditidae</taxon>
        <taxon>Mesorhabditinae</taxon>
        <taxon>Mesorhabditis</taxon>
    </lineage>
</organism>
<protein>
    <recommendedName>
        <fullName evidence="7">Piwi domain-containing protein</fullName>
    </recommendedName>
</protein>
<dbReference type="InterPro" id="IPR003165">
    <property type="entry name" value="Piwi"/>
</dbReference>
<evidence type="ECO:0008006" key="7">
    <source>
        <dbReference type="Google" id="ProtNLM"/>
    </source>
</evidence>
<dbReference type="CDD" id="cd02846">
    <property type="entry name" value="PAZ_argonaute_like"/>
    <property type="match status" value="1"/>
</dbReference>
<dbReference type="InterPro" id="IPR036085">
    <property type="entry name" value="PAZ_dom_sf"/>
</dbReference>
<proteinExistence type="inferred from homology"/>
<evidence type="ECO:0000256" key="2">
    <source>
        <dbReference type="SAM" id="MobiDB-lite"/>
    </source>
</evidence>
<feature type="non-terminal residue" evidence="5">
    <location>
        <position position="970"/>
    </location>
</feature>
<comment type="similarity">
    <text evidence="1">Belongs to the argonaute family.</text>
</comment>
<dbReference type="PANTHER" id="PTHR22891">
    <property type="entry name" value="EUKARYOTIC TRANSLATION INITIATION FACTOR 2C"/>
    <property type="match status" value="1"/>
</dbReference>